<dbReference type="AlphaFoldDB" id="A0A7W7CHF7"/>
<keyword evidence="1" id="KW-0812">Transmembrane</keyword>
<dbReference type="EMBL" id="JACHMH010000001">
    <property type="protein sequence ID" value="MBB4681180.1"/>
    <property type="molecule type" value="Genomic_DNA"/>
</dbReference>
<evidence type="ECO:0000313" key="2">
    <source>
        <dbReference type="EMBL" id="MBB4681180.1"/>
    </source>
</evidence>
<gene>
    <name evidence="2" type="ORF">HNR67_007298</name>
</gene>
<evidence type="ECO:0008006" key="4">
    <source>
        <dbReference type="Google" id="ProtNLM"/>
    </source>
</evidence>
<keyword evidence="3" id="KW-1185">Reference proteome</keyword>
<evidence type="ECO:0000313" key="3">
    <source>
        <dbReference type="Proteomes" id="UP000533598"/>
    </source>
</evidence>
<dbReference type="RefSeq" id="WP_185007564.1">
    <property type="nucleotide sequence ID" value="NZ_BAAAUI010000045.1"/>
</dbReference>
<feature type="transmembrane region" description="Helical" evidence="1">
    <location>
        <begin position="7"/>
        <end position="26"/>
    </location>
</feature>
<protein>
    <recommendedName>
        <fullName evidence="4">DUF4345 domain-containing protein</fullName>
    </recommendedName>
</protein>
<organism evidence="2 3">
    <name type="scientific">Crossiella cryophila</name>
    <dbReference type="NCBI Taxonomy" id="43355"/>
    <lineage>
        <taxon>Bacteria</taxon>
        <taxon>Bacillati</taxon>
        <taxon>Actinomycetota</taxon>
        <taxon>Actinomycetes</taxon>
        <taxon>Pseudonocardiales</taxon>
        <taxon>Pseudonocardiaceae</taxon>
        <taxon>Crossiella</taxon>
    </lineage>
</organism>
<dbReference type="Proteomes" id="UP000533598">
    <property type="component" value="Unassembled WGS sequence"/>
</dbReference>
<sequence>MQPLPTRLALVLTALINAVVGLWALLWPTAFHTDFPGVRTGWVAADGPFNEHLLRDFGGLNLALAVTATGALLMATTAAARWAGAAILAFNLPHALYHSLHLHAYPEVIDQVLIASTTWAAAALGLLALLWPTRGTT</sequence>
<feature type="transmembrane region" description="Helical" evidence="1">
    <location>
        <begin position="57"/>
        <end position="75"/>
    </location>
</feature>
<name>A0A7W7CHF7_9PSEU</name>
<keyword evidence="1" id="KW-1133">Transmembrane helix</keyword>
<evidence type="ECO:0000256" key="1">
    <source>
        <dbReference type="SAM" id="Phobius"/>
    </source>
</evidence>
<feature type="transmembrane region" description="Helical" evidence="1">
    <location>
        <begin position="112"/>
        <end position="131"/>
    </location>
</feature>
<feature type="transmembrane region" description="Helical" evidence="1">
    <location>
        <begin position="82"/>
        <end position="100"/>
    </location>
</feature>
<reference evidence="2 3" key="1">
    <citation type="submission" date="2020-08" db="EMBL/GenBank/DDBJ databases">
        <title>Sequencing the genomes of 1000 actinobacteria strains.</title>
        <authorList>
            <person name="Klenk H.-P."/>
        </authorList>
    </citation>
    <scope>NUCLEOTIDE SEQUENCE [LARGE SCALE GENOMIC DNA]</scope>
    <source>
        <strain evidence="2 3">DSM 44230</strain>
    </source>
</reference>
<comment type="caution">
    <text evidence="2">The sequence shown here is derived from an EMBL/GenBank/DDBJ whole genome shotgun (WGS) entry which is preliminary data.</text>
</comment>
<proteinExistence type="predicted"/>
<keyword evidence="1" id="KW-0472">Membrane</keyword>
<accession>A0A7W7CHF7</accession>